<keyword evidence="2" id="KW-0812">Transmembrane</keyword>
<feature type="compositionally biased region" description="Basic and acidic residues" evidence="1">
    <location>
        <begin position="1"/>
        <end position="12"/>
    </location>
</feature>
<dbReference type="InterPro" id="IPR007462">
    <property type="entry name" value="COV1-like"/>
</dbReference>
<feature type="transmembrane region" description="Helical" evidence="2">
    <location>
        <begin position="87"/>
        <end position="112"/>
    </location>
</feature>
<evidence type="ECO:0000256" key="1">
    <source>
        <dbReference type="SAM" id="MobiDB-lite"/>
    </source>
</evidence>
<gene>
    <name evidence="3" type="ORF">MNBD_ALPHA09-1352</name>
</gene>
<dbReference type="EMBL" id="UOEM01000058">
    <property type="protein sequence ID" value="VAW13060.1"/>
    <property type="molecule type" value="Genomic_DNA"/>
</dbReference>
<dbReference type="Pfam" id="PF04367">
    <property type="entry name" value="DUF502"/>
    <property type="match status" value="1"/>
</dbReference>
<protein>
    <submittedName>
        <fullName evidence="3">Uncharacterized membrane anchored protein Mext_4159</fullName>
    </submittedName>
</protein>
<dbReference type="PANTHER" id="PTHR31876:SF26">
    <property type="entry name" value="PROTEIN LIKE COV 2"/>
    <property type="match status" value="1"/>
</dbReference>
<name>A0A3B0T858_9ZZZZ</name>
<dbReference type="AlphaFoldDB" id="A0A3B0T858"/>
<feature type="transmembrane region" description="Helical" evidence="2">
    <location>
        <begin position="42"/>
        <end position="67"/>
    </location>
</feature>
<evidence type="ECO:0000313" key="3">
    <source>
        <dbReference type="EMBL" id="VAW13060.1"/>
    </source>
</evidence>
<organism evidence="3">
    <name type="scientific">hydrothermal vent metagenome</name>
    <dbReference type="NCBI Taxonomy" id="652676"/>
    <lineage>
        <taxon>unclassified sequences</taxon>
        <taxon>metagenomes</taxon>
        <taxon>ecological metagenomes</taxon>
    </lineage>
</organism>
<keyword evidence="2" id="KW-1133">Transmembrane helix</keyword>
<accession>A0A3B0T858</accession>
<feature type="region of interest" description="Disordered" evidence="1">
    <location>
        <begin position="1"/>
        <end position="29"/>
    </location>
</feature>
<sequence>MKKQKPDGEKPQTEPPLGEPFRHLITDTPPPMRRRARLIARLRSYFFTGLVIAAPISITIYVTWWFIGFIDNWFKPLIPARYNPDLYLPFSVPGIGLLLALFMLTVLGALAANLFGRTVVGYGEQLLNRMPVVRNLYSALKQIFETVISQSNSTFRDVALIEYPRRGIYAIAFVSTDTKGEILDKVGAEDGMVSVFLPTTPNPTSGFLLFVPKSDVRILDMTVEEGAKLVISAGLVTPERVKAAEAVAAEKRDKLVSPDTQSST</sequence>
<reference evidence="3" key="1">
    <citation type="submission" date="2018-06" db="EMBL/GenBank/DDBJ databases">
        <authorList>
            <person name="Zhirakovskaya E."/>
        </authorList>
    </citation>
    <scope>NUCLEOTIDE SEQUENCE</scope>
</reference>
<dbReference type="PANTHER" id="PTHR31876">
    <property type="entry name" value="COV-LIKE PROTEIN 1"/>
    <property type="match status" value="1"/>
</dbReference>
<evidence type="ECO:0000256" key="2">
    <source>
        <dbReference type="SAM" id="Phobius"/>
    </source>
</evidence>
<proteinExistence type="predicted"/>
<keyword evidence="2" id="KW-0472">Membrane</keyword>